<dbReference type="EMBL" id="MUGY01000008">
    <property type="protein sequence ID" value="OXA95112.1"/>
    <property type="molecule type" value="Genomic_DNA"/>
</dbReference>
<organism evidence="1 3">
    <name type="scientific">Flavobacterium hydatis</name>
    <name type="common">Cytophaga aquatilis</name>
    <dbReference type="NCBI Taxonomy" id="991"/>
    <lineage>
        <taxon>Bacteria</taxon>
        <taxon>Pseudomonadati</taxon>
        <taxon>Bacteroidota</taxon>
        <taxon>Flavobacteriia</taxon>
        <taxon>Flavobacteriales</taxon>
        <taxon>Flavobacteriaceae</taxon>
        <taxon>Flavobacterium</taxon>
    </lineage>
</organism>
<sequence length="392" mass="46563">MKDVIIISVFLFLINFICLGQTRNTKFQLDDDDRLTITLNGNVRSAKVKNETLVGKFSDSLAYFFNEKGFPDKIIYYGLGLDVVLAKKLVNEEVHYTFKEGKLLSKLNKLSFGNDGDIYEYDENWNLTLLKEYYTNILVKETSFKYDDKNRVTEKTEYLFGGFSDYNPKTQEGKSNYLRGMEKYEYNNHDKVVLKLTYKFWENKTVEMTQYKYDEHNNLIEEGNCLSYGDPNCTIKPLFAYEYNSKNLLARKYQLAKFSPNNTDEYYFYDDKGNEVEVKGNYIYPDKEPFVGYNYKSEYDKFGNKIKEQEITGNYRSIRFEKYKTQITQYDNFQNMTLDEFIASDGSYIKTVKKVYNYDKKGNWINMETYEGKNQNDLKLVEISRREIKYFN</sequence>
<keyword evidence="4" id="KW-1185">Reference proteome</keyword>
<dbReference type="OrthoDB" id="1197496at2"/>
<reference evidence="2 4" key="2">
    <citation type="submission" date="2016-11" db="EMBL/GenBank/DDBJ databases">
        <title>Whole genomes of Flavobacteriaceae.</title>
        <authorList>
            <person name="Stine C."/>
            <person name="Li C."/>
            <person name="Tadesse D."/>
        </authorList>
    </citation>
    <scope>NUCLEOTIDE SEQUENCE [LARGE SCALE GENOMIC DNA]</scope>
    <source>
        <strain evidence="2 4">ATCC 29551</strain>
    </source>
</reference>
<protein>
    <recommendedName>
        <fullName evidence="5">Sugar-binding protein</fullName>
    </recommendedName>
</protein>
<evidence type="ECO:0000313" key="2">
    <source>
        <dbReference type="EMBL" id="OXA95112.1"/>
    </source>
</evidence>
<comment type="caution">
    <text evidence="1">The sequence shown here is derived from an EMBL/GenBank/DDBJ whole genome shotgun (WGS) entry which is preliminary data.</text>
</comment>
<dbReference type="RefSeq" id="WP_035620635.1">
    <property type="nucleotide sequence ID" value="NZ_JBEWQG010000003.1"/>
</dbReference>
<evidence type="ECO:0000313" key="3">
    <source>
        <dbReference type="Proteomes" id="UP000028712"/>
    </source>
</evidence>
<dbReference type="Gene3D" id="2.180.10.10">
    <property type="entry name" value="RHS repeat-associated core"/>
    <property type="match status" value="1"/>
</dbReference>
<dbReference type="Proteomes" id="UP000198424">
    <property type="component" value="Unassembled WGS sequence"/>
</dbReference>
<reference evidence="1 3" key="1">
    <citation type="submission" date="2014-07" db="EMBL/GenBank/DDBJ databases">
        <title>Genome of Flavobacterium hydatis DSM 2063.</title>
        <authorList>
            <person name="Pipes S.E."/>
            <person name="Stropko S.J."/>
            <person name="Newman J.D."/>
        </authorList>
    </citation>
    <scope>NUCLEOTIDE SEQUENCE [LARGE SCALE GENOMIC DNA]</scope>
    <source>
        <strain evidence="1 3">DSM 2063</strain>
    </source>
</reference>
<gene>
    <name evidence="2" type="ORF">B0A62_09415</name>
    <name evidence="1" type="ORF">IW20_07995</name>
</gene>
<accession>A0A086AKR3</accession>
<dbReference type="EMBL" id="JPRM01000010">
    <property type="protein sequence ID" value="KFF17277.1"/>
    <property type="molecule type" value="Genomic_DNA"/>
</dbReference>
<evidence type="ECO:0008006" key="5">
    <source>
        <dbReference type="Google" id="ProtNLM"/>
    </source>
</evidence>
<name>A0A086AKR3_FLAHY</name>
<proteinExistence type="predicted"/>
<dbReference type="AlphaFoldDB" id="A0A086AKR3"/>
<evidence type="ECO:0000313" key="4">
    <source>
        <dbReference type="Proteomes" id="UP000198424"/>
    </source>
</evidence>
<evidence type="ECO:0000313" key="1">
    <source>
        <dbReference type="EMBL" id="KFF17277.1"/>
    </source>
</evidence>
<dbReference type="Proteomes" id="UP000028712">
    <property type="component" value="Unassembled WGS sequence"/>
</dbReference>
<dbReference type="STRING" id="991.IW20_07995"/>